<dbReference type="EMBL" id="JASCTH010000006">
    <property type="protein sequence ID" value="MDI6099235.1"/>
    <property type="molecule type" value="Genomic_DNA"/>
</dbReference>
<reference evidence="2 3" key="1">
    <citation type="submission" date="2023-05" db="EMBL/GenBank/DDBJ databases">
        <title>Actinoplanes sp. NEAU-A12 genome sequencing.</title>
        <authorList>
            <person name="Wang Z.-S."/>
        </authorList>
    </citation>
    <scope>NUCLEOTIDE SEQUENCE [LARGE SCALE GENOMIC DNA]</scope>
    <source>
        <strain evidence="2 3">NEAU-A12</strain>
    </source>
</reference>
<evidence type="ECO:0000313" key="3">
    <source>
        <dbReference type="Proteomes" id="UP001241758"/>
    </source>
</evidence>
<accession>A0ABT6WHP3</accession>
<proteinExistence type="predicted"/>
<organism evidence="2 3">
    <name type="scientific">Actinoplanes sandaracinus</name>
    <dbReference type="NCBI Taxonomy" id="3045177"/>
    <lineage>
        <taxon>Bacteria</taxon>
        <taxon>Bacillati</taxon>
        <taxon>Actinomycetota</taxon>
        <taxon>Actinomycetes</taxon>
        <taxon>Micromonosporales</taxon>
        <taxon>Micromonosporaceae</taxon>
        <taxon>Actinoplanes</taxon>
    </lineage>
</organism>
<evidence type="ECO:0000256" key="1">
    <source>
        <dbReference type="SAM" id="MobiDB-lite"/>
    </source>
</evidence>
<evidence type="ECO:0008006" key="4">
    <source>
        <dbReference type="Google" id="ProtNLM"/>
    </source>
</evidence>
<comment type="caution">
    <text evidence="2">The sequence shown here is derived from an EMBL/GenBank/DDBJ whole genome shotgun (WGS) entry which is preliminary data.</text>
</comment>
<sequence length="607" mass="65122">MTTRWWSQRFPPEGSAASEGIRRQLGTPRLDPLAVLVREAAQNSSDARSGDHPVDFSIFLRRLDPDARRRWSDALLPEPADGGSLGLAACLADESSVMLTVSDRNTTGLGGPLRADEVGDDPDFVNLVRNIGEPRDKEFGGGTYGFGKGILFTTSTAGVILVRSRCLWQGRIQTRLIGVALGHSFQAEGVPYTGRHWWGTTGGDGVVDPLLDDEADQAAHVLGLPPFEGPEFRGTDIVILGANLGRRLGEADEEHPRSVEEAAEYIASAMLWNLWPLLSAADGARPAMTCRVVTDTRTLEIPDPVTVPRLWPFVTALRAIDAGDAKNIVRRQPTQLTTGSFFAVTSVSPNRRDWRDTAAPFIGPARHCALMRQAGLVVTYLEGPALPDDDQHYGAVFRSSRDADESFASAEPPTHDAWVTDGLPELDRRTVETAVRGIRSRLADIAAVATEGTNTVATQPPLGHLAQRLGHLVAPTAVSQPDGTNPSKSGRAGRGRRPAASFIQPPLLTLLDGEPLVVAMVEVADSAETLWLTAEAVVALDVGNEAEPPTGAASPHVVEMQSDDVRVPGGRVRIRPSDPRRWTILVKPVTDAATQVSVHVSPVGDNA</sequence>
<name>A0ABT6WHP3_9ACTN</name>
<keyword evidence="3" id="KW-1185">Reference proteome</keyword>
<feature type="region of interest" description="Disordered" evidence="1">
    <location>
        <begin position="1"/>
        <end position="20"/>
    </location>
</feature>
<dbReference type="Proteomes" id="UP001241758">
    <property type="component" value="Unassembled WGS sequence"/>
</dbReference>
<feature type="region of interest" description="Disordered" evidence="1">
    <location>
        <begin position="475"/>
        <end position="499"/>
    </location>
</feature>
<evidence type="ECO:0000313" key="2">
    <source>
        <dbReference type="EMBL" id="MDI6099235.1"/>
    </source>
</evidence>
<feature type="compositionally biased region" description="Polar residues" evidence="1">
    <location>
        <begin position="477"/>
        <end position="488"/>
    </location>
</feature>
<dbReference type="RefSeq" id="WP_282759295.1">
    <property type="nucleotide sequence ID" value="NZ_JASCTH010000006.1"/>
</dbReference>
<protein>
    <recommendedName>
        <fullName evidence="4">ATP-binding protein</fullName>
    </recommendedName>
</protein>
<gene>
    <name evidence="2" type="ORF">QLQ12_11580</name>
</gene>